<evidence type="ECO:0000313" key="1">
    <source>
        <dbReference type="EMBL" id="KAF9645927.1"/>
    </source>
</evidence>
<reference evidence="1" key="1">
    <citation type="submission" date="2019-10" db="EMBL/GenBank/DDBJ databases">
        <authorList>
            <consortium name="DOE Joint Genome Institute"/>
            <person name="Kuo A."/>
            <person name="Miyauchi S."/>
            <person name="Kiss E."/>
            <person name="Drula E."/>
            <person name="Kohler A."/>
            <person name="Sanchez-Garcia M."/>
            <person name="Andreopoulos B."/>
            <person name="Barry K.W."/>
            <person name="Bonito G."/>
            <person name="Buee M."/>
            <person name="Carver A."/>
            <person name="Chen C."/>
            <person name="Cichocki N."/>
            <person name="Clum A."/>
            <person name="Culley D."/>
            <person name="Crous P.W."/>
            <person name="Fauchery L."/>
            <person name="Girlanda M."/>
            <person name="Hayes R."/>
            <person name="Keri Z."/>
            <person name="Labutti K."/>
            <person name="Lipzen A."/>
            <person name="Lombard V."/>
            <person name="Magnuson J."/>
            <person name="Maillard F."/>
            <person name="Morin E."/>
            <person name="Murat C."/>
            <person name="Nolan M."/>
            <person name="Ohm R."/>
            <person name="Pangilinan J."/>
            <person name="Pereira M."/>
            <person name="Perotto S."/>
            <person name="Peter M."/>
            <person name="Riley R."/>
            <person name="Sitrit Y."/>
            <person name="Stielow B."/>
            <person name="Szollosi G."/>
            <person name="Zifcakova L."/>
            <person name="Stursova M."/>
            <person name="Spatafora J.W."/>
            <person name="Tedersoo L."/>
            <person name="Vaario L.-M."/>
            <person name="Yamada A."/>
            <person name="Yan M."/>
            <person name="Wang P."/>
            <person name="Xu J."/>
            <person name="Bruns T."/>
            <person name="Baldrian P."/>
            <person name="Vilgalys R."/>
            <person name="Henrissat B."/>
            <person name="Grigoriev I.V."/>
            <person name="Hibbett D."/>
            <person name="Nagy L.G."/>
            <person name="Martin F.M."/>
        </authorList>
    </citation>
    <scope>NUCLEOTIDE SEQUENCE</scope>
    <source>
        <strain evidence="1">P2</strain>
    </source>
</reference>
<proteinExistence type="predicted"/>
<evidence type="ECO:0000313" key="2">
    <source>
        <dbReference type="Proteomes" id="UP000886501"/>
    </source>
</evidence>
<dbReference type="Proteomes" id="UP000886501">
    <property type="component" value="Unassembled WGS sequence"/>
</dbReference>
<sequence length="254" mass="28883">MQPLKRGKPEEQTQGSFGIVCVTKDRPITTSLDHDHRMANFQKTSKSVNRNLQDNGKLFHRKSPLALTRFTAEQSGIPPPRNPDRKRVTATSKVVSKRERGYEIGVLGAFQTKMIDTPRHTCARTSRPGKSKRKPHRPQILSSTTARNPRGNDAIGDGKLRWLDGYREDPNPQQTRADGCQKPRYIRMRDPVRVVIRLCGNPPSTLRSPSLKREPKVAKFGPHVPYGYSLKRVQQRNTWLLCASSARNRREKTS</sequence>
<keyword evidence="2" id="KW-1185">Reference proteome</keyword>
<reference evidence="1" key="2">
    <citation type="journal article" date="2020" name="Nat. Commun.">
        <title>Large-scale genome sequencing of mycorrhizal fungi provides insights into the early evolution of symbiotic traits.</title>
        <authorList>
            <person name="Miyauchi S."/>
            <person name="Kiss E."/>
            <person name="Kuo A."/>
            <person name="Drula E."/>
            <person name="Kohler A."/>
            <person name="Sanchez-Garcia M."/>
            <person name="Morin E."/>
            <person name="Andreopoulos B."/>
            <person name="Barry K.W."/>
            <person name="Bonito G."/>
            <person name="Buee M."/>
            <person name="Carver A."/>
            <person name="Chen C."/>
            <person name="Cichocki N."/>
            <person name="Clum A."/>
            <person name="Culley D."/>
            <person name="Crous P.W."/>
            <person name="Fauchery L."/>
            <person name="Girlanda M."/>
            <person name="Hayes R.D."/>
            <person name="Keri Z."/>
            <person name="LaButti K."/>
            <person name="Lipzen A."/>
            <person name="Lombard V."/>
            <person name="Magnuson J."/>
            <person name="Maillard F."/>
            <person name="Murat C."/>
            <person name="Nolan M."/>
            <person name="Ohm R.A."/>
            <person name="Pangilinan J."/>
            <person name="Pereira M.F."/>
            <person name="Perotto S."/>
            <person name="Peter M."/>
            <person name="Pfister S."/>
            <person name="Riley R."/>
            <person name="Sitrit Y."/>
            <person name="Stielow J.B."/>
            <person name="Szollosi G."/>
            <person name="Zifcakova L."/>
            <person name="Stursova M."/>
            <person name="Spatafora J.W."/>
            <person name="Tedersoo L."/>
            <person name="Vaario L.M."/>
            <person name="Yamada A."/>
            <person name="Yan M."/>
            <person name="Wang P."/>
            <person name="Xu J."/>
            <person name="Bruns T."/>
            <person name="Baldrian P."/>
            <person name="Vilgalys R."/>
            <person name="Dunand C."/>
            <person name="Henrissat B."/>
            <person name="Grigoriev I.V."/>
            <person name="Hibbett D."/>
            <person name="Nagy L.G."/>
            <person name="Martin F.M."/>
        </authorList>
    </citation>
    <scope>NUCLEOTIDE SEQUENCE</scope>
    <source>
        <strain evidence="1">P2</strain>
    </source>
</reference>
<name>A0ACB6Z8M7_THEGA</name>
<accession>A0ACB6Z8M7</accession>
<protein>
    <submittedName>
        <fullName evidence="1">Uncharacterized protein</fullName>
    </submittedName>
</protein>
<comment type="caution">
    <text evidence="1">The sequence shown here is derived from an EMBL/GenBank/DDBJ whole genome shotgun (WGS) entry which is preliminary data.</text>
</comment>
<dbReference type="EMBL" id="MU118073">
    <property type="protein sequence ID" value="KAF9645927.1"/>
    <property type="molecule type" value="Genomic_DNA"/>
</dbReference>
<organism evidence="1 2">
    <name type="scientific">Thelephora ganbajun</name>
    <name type="common">Ganba fungus</name>
    <dbReference type="NCBI Taxonomy" id="370292"/>
    <lineage>
        <taxon>Eukaryota</taxon>
        <taxon>Fungi</taxon>
        <taxon>Dikarya</taxon>
        <taxon>Basidiomycota</taxon>
        <taxon>Agaricomycotina</taxon>
        <taxon>Agaricomycetes</taxon>
        <taxon>Thelephorales</taxon>
        <taxon>Thelephoraceae</taxon>
        <taxon>Thelephora</taxon>
    </lineage>
</organism>
<gene>
    <name evidence="1" type="ORF">BDM02DRAFT_3119483</name>
</gene>